<reference evidence="3 4" key="1">
    <citation type="journal article" date="2018" name="Cell">
        <title>The Chara Genome: Secondary Complexity and Implications for Plant Terrestrialization.</title>
        <authorList>
            <person name="Nishiyama T."/>
            <person name="Sakayama H."/>
            <person name="Vries J.D."/>
            <person name="Buschmann H."/>
            <person name="Saint-Marcoux D."/>
            <person name="Ullrich K.K."/>
            <person name="Haas F.B."/>
            <person name="Vanderstraeten L."/>
            <person name="Becker D."/>
            <person name="Lang D."/>
            <person name="Vosolsobe S."/>
            <person name="Rombauts S."/>
            <person name="Wilhelmsson P.K.I."/>
            <person name="Janitza P."/>
            <person name="Kern R."/>
            <person name="Heyl A."/>
            <person name="Rumpler F."/>
            <person name="Villalobos L.I.A.C."/>
            <person name="Clay J.M."/>
            <person name="Skokan R."/>
            <person name="Toyoda A."/>
            <person name="Suzuki Y."/>
            <person name="Kagoshima H."/>
            <person name="Schijlen E."/>
            <person name="Tajeshwar N."/>
            <person name="Catarino B."/>
            <person name="Hetherington A.J."/>
            <person name="Saltykova A."/>
            <person name="Bonnot C."/>
            <person name="Breuninger H."/>
            <person name="Symeonidi A."/>
            <person name="Radhakrishnan G.V."/>
            <person name="Van Nieuwerburgh F."/>
            <person name="Deforce D."/>
            <person name="Chang C."/>
            <person name="Karol K.G."/>
            <person name="Hedrich R."/>
            <person name="Ulvskov P."/>
            <person name="Glockner G."/>
            <person name="Delwiche C.F."/>
            <person name="Petrasek J."/>
            <person name="Van de Peer Y."/>
            <person name="Friml J."/>
            <person name="Beilby M."/>
            <person name="Dolan L."/>
            <person name="Kohara Y."/>
            <person name="Sugano S."/>
            <person name="Fujiyama A."/>
            <person name="Delaux P.-M."/>
            <person name="Quint M."/>
            <person name="TheiBen G."/>
            <person name="Hagemann M."/>
            <person name="Harholt J."/>
            <person name="Dunand C."/>
            <person name="Zachgo S."/>
            <person name="Langdale J."/>
            <person name="Maumus F."/>
            <person name="Straeten D.V.D."/>
            <person name="Gould S.B."/>
            <person name="Rensing S.A."/>
        </authorList>
    </citation>
    <scope>NUCLEOTIDE SEQUENCE [LARGE SCALE GENOMIC DNA]</scope>
    <source>
        <strain evidence="3 4">S276</strain>
    </source>
</reference>
<dbReference type="Pfam" id="PF04925">
    <property type="entry name" value="SHQ1"/>
    <property type="match status" value="1"/>
</dbReference>
<evidence type="ECO:0000313" key="4">
    <source>
        <dbReference type="Proteomes" id="UP000265515"/>
    </source>
</evidence>
<dbReference type="InterPro" id="IPR007009">
    <property type="entry name" value="Shq1_C"/>
</dbReference>
<dbReference type="AlphaFoldDB" id="A0A388JUD9"/>
<comment type="caution">
    <text evidence="3">The sequence shown here is derived from an EMBL/GenBank/DDBJ whole genome shotgun (WGS) entry which is preliminary data.</text>
</comment>
<feature type="region of interest" description="Disordered" evidence="1">
    <location>
        <begin position="330"/>
        <end position="376"/>
    </location>
</feature>
<dbReference type="OrthoDB" id="18412at2759"/>
<evidence type="ECO:0000259" key="2">
    <source>
        <dbReference type="Pfam" id="PF04925"/>
    </source>
</evidence>
<keyword evidence="4" id="KW-1185">Reference proteome</keyword>
<protein>
    <recommendedName>
        <fullName evidence="2">Shq1 C-terminal domain-containing protein</fullName>
    </recommendedName>
</protein>
<accession>A0A388JUD9</accession>
<name>A0A388JUD9_CHABU</name>
<feature type="compositionally biased region" description="Basic residues" evidence="1">
    <location>
        <begin position="360"/>
        <end position="369"/>
    </location>
</feature>
<dbReference type="PANTHER" id="PTHR15555:SF0">
    <property type="entry name" value="ZINC FINGER HIT DOMAIN-CONTAINING PROTEIN 2"/>
    <property type="match status" value="1"/>
</dbReference>
<dbReference type="EMBL" id="BFEA01000019">
    <property type="protein sequence ID" value="GBG61418.1"/>
    <property type="molecule type" value="Genomic_DNA"/>
</dbReference>
<dbReference type="Gramene" id="GBG61418">
    <property type="protein sequence ID" value="GBG61418"/>
    <property type="gene ID" value="CBR_g20449"/>
</dbReference>
<dbReference type="Proteomes" id="UP000265515">
    <property type="component" value="Unassembled WGS sequence"/>
</dbReference>
<dbReference type="InterPro" id="IPR039646">
    <property type="entry name" value="ZNHIT2"/>
</dbReference>
<dbReference type="STRING" id="69332.A0A388JUD9"/>
<proteinExistence type="predicted"/>
<dbReference type="PANTHER" id="PTHR15555">
    <property type="entry name" value="ZINC FINGER HIT DOMAIN CONTAINING PROTEIN 2 PROTEIN FON -RELATED"/>
    <property type="match status" value="1"/>
</dbReference>
<feature type="region of interest" description="Disordered" evidence="1">
    <location>
        <begin position="165"/>
        <end position="208"/>
    </location>
</feature>
<feature type="region of interest" description="Disordered" evidence="1">
    <location>
        <begin position="417"/>
        <end position="438"/>
    </location>
</feature>
<gene>
    <name evidence="3" type="ORF">CBR_g20449</name>
</gene>
<evidence type="ECO:0000256" key="1">
    <source>
        <dbReference type="SAM" id="MobiDB-lite"/>
    </source>
</evidence>
<sequence length="471" mass="51355">MAELSRVFLARFAELSSRSRPCCCYSQPEVREEEEEEEVEEEVEVEVEVKELSGFVFEKEMLSFVARSNRQSAEYVTSSFPSTLVLAVIFGGLLSDETLLRLAEKVSGEAISLEDLSPEEQCRFKRAVAAGVVSSLIEPWTPWWVNVARTAVAIGPRGTSMIREVDDSQQPGVEKRRGGPFEPAEGDEGRARIPPPSSEELPPMKELTKAPPSPLLGVHLVNITYSYCFVMRLYNGEWSGDLPGVSAALLDLSSVLKGASTLPSIRIALEESMRTACTPLYKDAGGPELAVAVMSDVVQLLRAGRGAVVRMLADVTRILKASNEAASAVGPELADGETGDRARMGARAARNSTAGIRDWRGRRRRKSSGRRGGESVGKLLRAAEKKAYFFTVWGNEQTDEAFEILAESVEEEWKSQQLHRVDPRSPAVGADRAGGTGVPNVFKGLERKSAGAGLDGRAIQNPHHPLIEEMN</sequence>
<evidence type="ECO:0000313" key="3">
    <source>
        <dbReference type="EMBL" id="GBG61418.1"/>
    </source>
</evidence>
<feature type="domain" description="Shq1 C-terminal" evidence="2">
    <location>
        <begin position="216"/>
        <end position="322"/>
    </location>
</feature>
<organism evidence="3 4">
    <name type="scientific">Chara braunii</name>
    <name type="common">Braun's stonewort</name>
    <dbReference type="NCBI Taxonomy" id="69332"/>
    <lineage>
        <taxon>Eukaryota</taxon>
        <taxon>Viridiplantae</taxon>
        <taxon>Streptophyta</taxon>
        <taxon>Charophyceae</taxon>
        <taxon>Charales</taxon>
        <taxon>Characeae</taxon>
        <taxon>Chara</taxon>
    </lineage>
</organism>